<gene>
    <name evidence="1" type="ORF">AT9943_LOCUS22092</name>
</gene>
<dbReference type="Proteomes" id="UP000516314">
    <property type="component" value="Chromosome 5"/>
</dbReference>
<protein>
    <submittedName>
        <fullName evidence="1">(thale cress) hypothetical protein</fullName>
    </submittedName>
</protein>
<accession>A0A7G2FKE8</accession>
<dbReference type="AlphaFoldDB" id="A0A7G2FKE8"/>
<reference evidence="1 2" key="1">
    <citation type="submission" date="2020-09" db="EMBL/GenBank/DDBJ databases">
        <authorList>
            <person name="Ashkenazy H."/>
        </authorList>
    </citation>
    <scope>NUCLEOTIDE SEQUENCE [LARGE SCALE GENOMIC DNA]</scope>
    <source>
        <strain evidence="2">cv. Cdm-0</strain>
    </source>
</reference>
<organism evidence="1 2">
    <name type="scientific">Arabidopsis thaliana</name>
    <name type="common">Mouse-ear cress</name>
    <dbReference type="NCBI Taxonomy" id="3702"/>
    <lineage>
        <taxon>Eukaryota</taxon>
        <taxon>Viridiplantae</taxon>
        <taxon>Streptophyta</taxon>
        <taxon>Embryophyta</taxon>
        <taxon>Tracheophyta</taxon>
        <taxon>Spermatophyta</taxon>
        <taxon>Magnoliopsida</taxon>
        <taxon>eudicotyledons</taxon>
        <taxon>Gunneridae</taxon>
        <taxon>Pentapetalae</taxon>
        <taxon>rosids</taxon>
        <taxon>malvids</taxon>
        <taxon>Brassicales</taxon>
        <taxon>Brassicaceae</taxon>
        <taxon>Camelineae</taxon>
        <taxon>Arabidopsis</taxon>
    </lineage>
</organism>
<sequence length="60" mass="6565">MRPRTIVAVNHALAARSWFINQEKIMKMVITEGEDGASDGGNENDEDVGMLRDGGYVIVS</sequence>
<evidence type="ECO:0000313" key="1">
    <source>
        <dbReference type="EMBL" id="CAD5334808.1"/>
    </source>
</evidence>
<name>A0A7G2FKE8_ARATH</name>
<evidence type="ECO:0000313" key="2">
    <source>
        <dbReference type="Proteomes" id="UP000516314"/>
    </source>
</evidence>
<proteinExistence type="predicted"/>
<dbReference type="EMBL" id="LR881470">
    <property type="protein sequence ID" value="CAD5334808.1"/>
    <property type="molecule type" value="Genomic_DNA"/>
</dbReference>